<proteinExistence type="predicted"/>
<reference evidence="2" key="2">
    <citation type="submission" date="2013-03" db="EMBL/GenBank/DDBJ databases">
        <title>The Cellulophaga phages: a novel, diverse, and globally ubiquitous model system.</title>
        <authorList>
            <person name="Holmfeldt K."/>
            <person name="Solonenko N."/>
            <person name="Shah M."/>
            <person name="Corrier K."/>
            <person name="Riemann L."/>
            <person name="VerBerkmoes N.C."/>
            <person name="Sullivan M.B."/>
        </authorList>
    </citation>
    <scope>NUCLEOTIDE SEQUENCE [LARGE SCALE GENOMIC DNA]</scope>
</reference>
<protein>
    <submittedName>
        <fullName evidence="1">Metallophosphatase</fullName>
    </submittedName>
</protein>
<dbReference type="Gene3D" id="3.60.21.10">
    <property type="match status" value="1"/>
</dbReference>
<evidence type="ECO:0000313" key="1">
    <source>
        <dbReference type="EMBL" id="AGO48952.1"/>
    </source>
</evidence>
<dbReference type="InterPro" id="IPR029052">
    <property type="entry name" value="Metallo-depent_PP-like"/>
</dbReference>
<accession>S0A3E2</accession>
<dbReference type="KEGG" id="vg:16797465"/>
<name>S0A3E2_9CAUD</name>
<keyword evidence="2" id="KW-1185">Reference proteome</keyword>
<dbReference type="EMBL" id="KC821624">
    <property type="protein sequence ID" value="AGO48952.1"/>
    <property type="molecule type" value="Genomic_DNA"/>
</dbReference>
<dbReference type="OrthoDB" id="19076at10239"/>
<dbReference type="GeneID" id="16797465"/>
<organism evidence="1 2">
    <name type="scientific">Cellulophaga phage phi14:2</name>
    <dbReference type="NCBI Taxonomy" id="1327990"/>
    <lineage>
        <taxon>Viruses</taxon>
        <taxon>Duplodnaviria</taxon>
        <taxon>Heunggongvirae</taxon>
        <taxon>Uroviricota</taxon>
        <taxon>Caudoviricetes</taxon>
        <taxon>Crassvirales</taxon>
        <taxon>Steigviridae</taxon>
        <taxon>Asinivirinae</taxon>
        <taxon>Akihdevirus</taxon>
        <taxon>Akihdevirus balticus</taxon>
    </lineage>
</organism>
<evidence type="ECO:0000313" key="2">
    <source>
        <dbReference type="Proteomes" id="UP000014725"/>
    </source>
</evidence>
<dbReference type="Proteomes" id="UP000014725">
    <property type="component" value="Segment"/>
</dbReference>
<dbReference type="SUPFAM" id="SSF56300">
    <property type="entry name" value="Metallo-dependent phosphatases"/>
    <property type="match status" value="1"/>
</dbReference>
<reference evidence="1 2" key="1">
    <citation type="journal article" date="2013" name="Proc. Natl. Acad. Sci. U.S.A.">
        <title>Twelve previously unknown phage genera are ubiquitous in global oceans.</title>
        <authorList>
            <person name="Holmfeldt K."/>
            <person name="Solonenko N."/>
            <person name="Shah M."/>
            <person name="Corrier K."/>
            <person name="Riemann L."/>
            <person name="Verberkmoes N.C."/>
            <person name="Sullivan M.B."/>
        </authorList>
    </citation>
    <scope>NUCLEOTIDE SEQUENCE [LARGE SCALE GENOMIC DNA]</scope>
    <source>
        <strain evidence="1">Phi14:2</strain>
    </source>
</reference>
<gene>
    <name evidence="1" type="ORF">Phi14:2_gp074</name>
</gene>
<sequence length="169" mass="19802">MSGTVRYISDPHKGHENMAKRRGFPDAYHQDENFIAQWNLVVNKKDTTWILGDLTMHKNDYAWLDRLNGYKRVILGNHDEGKQEHIKTLLNHVNSIHAVVKVKTKQHGSFWLSHVPIHPSELEYRADRNIHGHVHENSLDDKRYINVCAEIIDFPRTIEELIKINKLKV</sequence>